<evidence type="ECO:0000313" key="1">
    <source>
        <dbReference type="EMBL" id="KAG1806837.1"/>
    </source>
</evidence>
<sequence length="171" mass="19008">MVSAPDITPSDAALIVDVCADSLSVAKFSDLLQSPNIEGHIVLYWAIVNKRQEAFFNSQLGLLCAAGCDSKDGHLRRSLSYFPDDVQVHEGDGSGENQFIACICVRMFRKTSAHYTGFERRICCRVIVPDVVTMSSTPARRIWMLRGLMRGGALGVVFLNLVFQRVQTLYF</sequence>
<evidence type="ECO:0000313" key="2">
    <source>
        <dbReference type="Proteomes" id="UP000719766"/>
    </source>
</evidence>
<dbReference type="AlphaFoldDB" id="A0A9P7DZT2"/>
<dbReference type="RefSeq" id="XP_041167308.1">
    <property type="nucleotide sequence ID" value="XM_041305607.1"/>
</dbReference>
<keyword evidence="2" id="KW-1185">Reference proteome</keyword>
<protein>
    <submittedName>
        <fullName evidence="1">Uncharacterized protein</fullName>
    </submittedName>
</protein>
<accession>A0A9P7DZT2</accession>
<organism evidence="1 2">
    <name type="scientific">Suillus plorans</name>
    <dbReference type="NCBI Taxonomy" id="116603"/>
    <lineage>
        <taxon>Eukaryota</taxon>
        <taxon>Fungi</taxon>
        <taxon>Dikarya</taxon>
        <taxon>Basidiomycota</taxon>
        <taxon>Agaricomycotina</taxon>
        <taxon>Agaricomycetes</taxon>
        <taxon>Agaricomycetidae</taxon>
        <taxon>Boletales</taxon>
        <taxon>Suillineae</taxon>
        <taxon>Suillaceae</taxon>
        <taxon>Suillus</taxon>
    </lineage>
</organism>
<dbReference type="GeneID" id="64599371"/>
<name>A0A9P7DZT2_9AGAM</name>
<dbReference type="OrthoDB" id="2688407at2759"/>
<comment type="caution">
    <text evidence="1">The sequence shown here is derived from an EMBL/GenBank/DDBJ whole genome shotgun (WGS) entry which is preliminary data.</text>
</comment>
<reference evidence="1" key="1">
    <citation type="journal article" date="2020" name="New Phytol.">
        <title>Comparative genomics reveals dynamic genome evolution in host specialist ectomycorrhizal fungi.</title>
        <authorList>
            <person name="Lofgren L.A."/>
            <person name="Nguyen N.H."/>
            <person name="Vilgalys R."/>
            <person name="Ruytinx J."/>
            <person name="Liao H.L."/>
            <person name="Branco S."/>
            <person name="Kuo A."/>
            <person name="LaButti K."/>
            <person name="Lipzen A."/>
            <person name="Andreopoulos W."/>
            <person name="Pangilinan J."/>
            <person name="Riley R."/>
            <person name="Hundley H."/>
            <person name="Na H."/>
            <person name="Barry K."/>
            <person name="Grigoriev I.V."/>
            <person name="Stajich J.E."/>
            <person name="Kennedy P.G."/>
        </authorList>
    </citation>
    <scope>NUCLEOTIDE SEQUENCE</scope>
    <source>
        <strain evidence="1">S12</strain>
    </source>
</reference>
<dbReference type="Proteomes" id="UP000719766">
    <property type="component" value="Unassembled WGS sequence"/>
</dbReference>
<proteinExistence type="predicted"/>
<gene>
    <name evidence="1" type="ORF">HD556DRAFT_1436776</name>
</gene>
<dbReference type="EMBL" id="JABBWE010000002">
    <property type="protein sequence ID" value="KAG1806837.1"/>
    <property type="molecule type" value="Genomic_DNA"/>
</dbReference>